<evidence type="ECO:0000313" key="2">
    <source>
        <dbReference type="Proteomes" id="UP000293863"/>
    </source>
</evidence>
<dbReference type="AlphaFoldDB" id="A0A385C933"/>
<dbReference type="STRING" id="1879050.GCA_001696605_01464"/>
<accession>A0A385C933</accession>
<proteinExistence type="predicted"/>
<reference evidence="1 2" key="1">
    <citation type="submission" date="2019-02" db="EMBL/GenBank/DDBJ databases">
        <title>The Batch Genome Submission of Acinetobacter spp. strains.</title>
        <authorList>
            <person name="Qin J."/>
            <person name="Hu Y."/>
            <person name="Ye H."/>
            <person name="Wei L."/>
            <person name="Feng Y."/>
            <person name="Zong Z."/>
        </authorList>
    </citation>
    <scope>NUCLEOTIDE SEQUENCE [LARGE SCALE GENOMIC DNA]</scope>
    <source>
        <strain evidence="1 2">WCHAW060049</strain>
    </source>
</reference>
<dbReference type="RefSeq" id="WP_068974122.1">
    <property type="nucleotide sequence ID" value="NZ_CP031716.1"/>
</dbReference>
<evidence type="ECO:0000313" key="1">
    <source>
        <dbReference type="EMBL" id="RZG43565.1"/>
    </source>
</evidence>
<keyword evidence="2" id="KW-1185">Reference proteome</keyword>
<organism evidence="1 2">
    <name type="scientific">Acinetobacter wuhouensis</name>
    <dbReference type="NCBI Taxonomy" id="1879050"/>
    <lineage>
        <taxon>Bacteria</taxon>
        <taxon>Pseudomonadati</taxon>
        <taxon>Pseudomonadota</taxon>
        <taxon>Gammaproteobacteria</taxon>
        <taxon>Moraxellales</taxon>
        <taxon>Moraxellaceae</taxon>
        <taxon>Acinetobacter</taxon>
    </lineage>
</organism>
<dbReference type="KEGG" id="awu:BEN71_15555"/>
<dbReference type="Proteomes" id="UP000293863">
    <property type="component" value="Unassembled WGS sequence"/>
</dbReference>
<gene>
    <name evidence="1" type="ORF">EXU28_17145</name>
</gene>
<name>A0A385C933_9GAMM</name>
<protein>
    <submittedName>
        <fullName evidence="1">Uncharacterized protein</fullName>
    </submittedName>
</protein>
<dbReference type="EMBL" id="SGSQ01000032">
    <property type="protein sequence ID" value="RZG43565.1"/>
    <property type="molecule type" value="Genomic_DNA"/>
</dbReference>
<sequence>MVDLHSGKTVQGGTVQKVNVKLPIRLVLYGGARILGDNGSFYNASKNVIADYKNDLPVKSYFISKGMLQLVEHINSQPTNTIQSLDIFCHGSELGLYSVIDASMSKSMTYEYGQENNLASNIYRNSFTKLSQYELFGGANWSNCPILSDINFNVFTNESKIEIHGCNTAIDGDEDSFSALISLHLFRSGKTKSVVIGHTDYTVPNRGGTKEISEQDYRHGQRAIFHNGKLRFKTRAEGRIATSLIKKIVGS</sequence>
<comment type="caution">
    <text evidence="1">The sequence shown here is derived from an EMBL/GenBank/DDBJ whole genome shotgun (WGS) entry which is preliminary data.</text>
</comment>
<dbReference type="OrthoDB" id="6687530at2"/>